<dbReference type="InterPro" id="IPR002156">
    <property type="entry name" value="RNaseH_domain"/>
</dbReference>
<evidence type="ECO:0000259" key="1">
    <source>
        <dbReference type="PROSITE" id="PS50879"/>
    </source>
</evidence>
<accession>A0ABQ9J783</accession>
<name>A0ABQ9J783_9CUCU</name>
<dbReference type="InterPro" id="IPR036397">
    <property type="entry name" value="RNaseH_sf"/>
</dbReference>
<dbReference type="InterPro" id="IPR012337">
    <property type="entry name" value="RNaseH-like_sf"/>
</dbReference>
<comment type="caution">
    <text evidence="2">The sequence shown here is derived from an EMBL/GenBank/DDBJ whole genome shotgun (WGS) entry which is preliminary data.</text>
</comment>
<proteinExistence type="predicted"/>
<keyword evidence="3" id="KW-1185">Reference proteome</keyword>
<dbReference type="Gene3D" id="3.30.420.10">
    <property type="entry name" value="Ribonuclease H-like superfamily/Ribonuclease H"/>
    <property type="match status" value="1"/>
</dbReference>
<gene>
    <name evidence="2" type="ORF">NQ317_007631</name>
</gene>
<protein>
    <recommendedName>
        <fullName evidence="1">RNase H type-1 domain-containing protein</fullName>
    </recommendedName>
</protein>
<dbReference type="Proteomes" id="UP001162164">
    <property type="component" value="Unassembled WGS sequence"/>
</dbReference>
<evidence type="ECO:0000313" key="2">
    <source>
        <dbReference type="EMBL" id="KAJ8974011.1"/>
    </source>
</evidence>
<reference evidence="2" key="1">
    <citation type="journal article" date="2023" name="Insect Mol. Biol.">
        <title>Genome sequencing provides insights into the evolution of gene families encoding plant cell wall-degrading enzymes in longhorned beetles.</title>
        <authorList>
            <person name="Shin N.R."/>
            <person name="Okamura Y."/>
            <person name="Kirsch R."/>
            <person name="Pauchet Y."/>
        </authorList>
    </citation>
    <scope>NUCLEOTIDE SEQUENCE</scope>
    <source>
        <strain evidence="2">MMC_N1</strain>
    </source>
</reference>
<evidence type="ECO:0000313" key="3">
    <source>
        <dbReference type="Proteomes" id="UP001162164"/>
    </source>
</evidence>
<dbReference type="Pfam" id="PF00075">
    <property type="entry name" value="RNase_H"/>
    <property type="match status" value="1"/>
</dbReference>
<feature type="domain" description="RNase H type-1" evidence="1">
    <location>
        <begin position="44"/>
        <end position="175"/>
    </location>
</feature>
<sequence>MGHATIAHRTDRELPISALRVATAVDRLKVNKRYTLNLPSREDWKQNRVIFPPGSLKDPGEREREIELRFGKYVQSYALETYATVFQTEIFAILMVANNEVVKGALEQSVYICSDSQAALIALSSPKIRTPLNQECGEALEELARYKEVDLLWVPGHCGIQGNEKADELARHGSRKQCHGPEPYLGITRRQVAVALNEWAESILGEHWRLSRGCRQTREFVSGPNRSRVAWLLGVEDNPNCPGCGEAEETAFHFLGQCEAFGCLRFVIFGSVTLRREELVVLNWSQIVSFIR</sequence>
<dbReference type="PROSITE" id="PS50879">
    <property type="entry name" value="RNASE_H_1"/>
    <property type="match status" value="1"/>
</dbReference>
<dbReference type="EMBL" id="JAPWTJ010001069">
    <property type="protein sequence ID" value="KAJ8974011.1"/>
    <property type="molecule type" value="Genomic_DNA"/>
</dbReference>
<dbReference type="CDD" id="cd09276">
    <property type="entry name" value="Rnase_HI_RT_non_LTR"/>
    <property type="match status" value="1"/>
</dbReference>
<dbReference type="SUPFAM" id="SSF53098">
    <property type="entry name" value="Ribonuclease H-like"/>
    <property type="match status" value="1"/>
</dbReference>
<organism evidence="2 3">
    <name type="scientific">Molorchus minor</name>
    <dbReference type="NCBI Taxonomy" id="1323400"/>
    <lineage>
        <taxon>Eukaryota</taxon>
        <taxon>Metazoa</taxon>
        <taxon>Ecdysozoa</taxon>
        <taxon>Arthropoda</taxon>
        <taxon>Hexapoda</taxon>
        <taxon>Insecta</taxon>
        <taxon>Pterygota</taxon>
        <taxon>Neoptera</taxon>
        <taxon>Endopterygota</taxon>
        <taxon>Coleoptera</taxon>
        <taxon>Polyphaga</taxon>
        <taxon>Cucujiformia</taxon>
        <taxon>Chrysomeloidea</taxon>
        <taxon>Cerambycidae</taxon>
        <taxon>Lamiinae</taxon>
        <taxon>Monochamini</taxon>
        <taxon>Molorchus</taxon>
    </lineage>
</organism>